<accession>A0ABY7YNH9</accession>
<dbReference type="Proteomes" id="UP001220530">
    <property type="component" value="Chromosome"/>
</dbReference>
<protein>
    <submittedName>
        <fullName evidence="2">Uncharacterized protein</fullName>
    </submittedName>
</protein>
<keyword evidence="3" id="KW-1185">Reference proteome</keyword>
<feature type="chain" id="PRO_5045858849" evidence="1">
    <location>
        <begin position="27"/>
        <end position="146"/>
    </location>
</feature>
<evidence type="ECO:0000313" key="2">
    <source>
        <dbReference type="EMBL" id="WDR02713.1"/>
    </source>
</evidence>
<keyword evidence="1" id="KW-0732">Signal</keyword>
<organism evidence="2 3">
    <name type="scientific">Devosia algicola</name>
    <dbReference type="NCBI Taxonomy" id="3026418"/>
    <lineage>
        <taxon>Bacteria</taxon>
        <taxon>Pseudomonadati</taxon>
        <taxon>Pseudomonadota</taxon>
        <taxon>Alphaproteobacteria</taxon>
        <taxon>Hyphomicrobiales</taxon>
        <taxon>Devosiaceae</taxon>
        <taxon>Devosia</taxon>
    </lineage>
</organism>
<evidence type="ECO:0000313" key="3">
    <source>
        <dbReference type="Proteomes" id="UP001220530"/>
    </source>
</evidence>
<reference evidence="2 3" key="1">
    <citation type="submission" date="2023-02" db="EMBL/GenBank/DDBJ databases">
        <title>Devosia algicola sp. nov., isolated from the phycosphere of marine algae.</title>
        <authorList>
            <person name="Kim J.M."/>
            <person name="Lee J.K."/>
            <person name="Choi B.J."/>
            <person name="Bayburt H."/>
            <person name="Jeon C.O."/>
        </authorList>
    </citation>
    <scope>NUCLEOTIDE SEQUENCE [LARGE SCALE GENOMIC DNA]</scope>
    <source>
        <strain evidence="2 3">G20-9</strain>
    </source>
</reference>
<sequence>MKKSSLMITIATLAMALTTIPSSAQFARLAVPGKPNYPQASPDSPHSCADEMGHMRRVYQADIADIESWQQVVLIPVCDDQTMVSRTSYGSLFVEGNVGRLRMPIARNSTLMSALRAMDYDQFDVVSLGFGANDSILLYVHQRDMR</sequence>
<name>A0ABY7YNH9_9HYPH</name>
<dbReference type="EMBL" id="CP118246">
    <property type="protein sequence ID" value="WDR02713.1"/>
    <property type="molecule type" value="Genomic_DNA"/>
</dbReference>
<dbReference type="RefSeq" id="WP_282219115.1">
    <property type="nucleotide sequence ID" value="NZ_CP118246.1"/>
</dbReference>
<gene>
    <name evidence="2" type="ORF">PSQ19_00250</name>
</gene>
<evidence type="ECO:0000256" key="1">
    <source>
        <dbReference type="SAM" id="SignalP"/>
    </source>
</evidence>
<feature type="signal peptide" evidence="1">
    <location>
        <begin position="1"/>
        <end position="26"/>
    </location>
</feature>
<proteinExistence type="predicted"/>